<dbReference type="InterPro" id="IPR005025">
    <property type="entry name" value="FMN_Rdtase-like_dom"/>
</dbReference>
<sequence>MTETPSTPLIRIIVGSVRPVRVGDQIASAVAEIISDAADARTEIIDLADLDLPLLDEPRMPALGDYQNAHTKEWARIIDESDAVVFVTPQYNAGYPASLKNAIDYLFAEWKDKPSLIISYGGHGGGMSGAQLRAVLEFIGLDLVGDNVEITLPRDSYGPDWRLTDAEEVVAGYADELRTAARALDRSLVPQS</sequence>
<dbReference type="GO" id="GO:0010181">
    <property type="term" value="F:FMN binding"/>
    <property type="evidence" value="ECO:0007669"/>
    <property type="project" value="TreeGrafter"/>
</dbReference>
<dbReference type="Proteomes" id="UP000595374">
    <property type="component" value="Chromosome"/>
</dbReference>
<dbReference type="Pfam" id="PF03358">
    <property type="entry name" value="FMN_red"/>
    <property type="match status" value="1"/>
</dbReference>
<dbReference type="GO" id="GO:0016491">
    <property type="term" value="F:oxidoreductase activity"/>
    <property type="evidence" value="ECO:0007669"/>
    <property type="project" value="InterPro"/>
</dbReference>
<evidence type="ECO:0000259" key="1">
    <source>
        <dbReference type="Pfam" id="PF03358"/>
    </source>
</evidence>
<proteinExistence type="predicted"/>
<dbReference type="RefSeq" id="WP_198498358.1">
    <property type="nucleotide sequence ID" value="NZ_CP065989.1"/>
</dbReference>
<organism evidence="2 3">
    <name type="scientific">Brevibacterium casei</name>
    <dbReference type="NCBI Taxonomy" id="33889"/>
    <lineage>
        <taxon>Bacteria</taxon>
        <taxon>Bacillati</taxon>
        <taxon>Actinomycetota</taxon>
        <taxon>Actinomycetes</taxon>
        <taxon>Micrococcales</taxon>
        <taxon>Brevibacteriaceae</taxon>
        <taxon>Brevibacterium</taxon>
    </lineage>
</organism>
<accession>A0A7T4DHX1</accession>
<dbReference type="PANTHER" id="PTHR30543">
    <property type="entry name" value="CHROMATE REDUCTASE"/>
    <property type="match status" value="1"/>
</dbReference>
<name>A0A7T4DHX1_9MICO</name>
<dbReference type="InterPro" id="IPR050712">
    <property type="entry name" value="NAD(P)H-dep_reductase"/>
</dbReference>
<protein>
    <submittedName>
        <fullName evidence="2">NAD(P)H-dependent oxidoreductase</fullName>
    </submittedName>
</protein>
<dbReference type="PANTHER" id="PTHR30543:SF21">
    <property type="entry name" value="NAD(P)H-DEPENDENT FMN REDUCTASE LOT6"/>
    <property type="match status" value="1"/>
</dbReference>
<dbReference type="SUPFAM" id="SSF52218">
    <property type="entry name" value="Flavoproteins"/>
    <property type="match status" value="1"/>
</dbReference>
<feature type="domain" description="NADPH-dependent FMN reductase-like" evidence="1">
    <location>
        <begin position="10"/>
        <end position="144"/>
    </location>
</feature>
<dbReference type="EMBL" id="CP065989">
    <property type="protein sequence ID" value="QQB13133.1"/>
    <property type="molecule type" value="Genomic_DNA"/>
</dbReference>
<evidence type="ECO:0000313" key="2">
    <source>
        <dbReference type="EMBL" id="QQB13133.1"/>
    </source>
</evidence>
<evidence type="ECO:0000313" key="3">
    <source>
        <dbReference type="Proteomes" id="UP000595374"/>
    </source>
</evidence>
<dbReference type="InterPro" id="IPR029039">
    <property type="entry name" value="Flavoprotein-like_sf"/>
</dbReference>
<reference evidence="2 3" key="1">
    <citation type="submission" date="2020-12" db="EMBL/GenBank/DDBJ databases">
        <title>FDA dAtabase for Regulatory Grade micrObial Sequences (FDA-ARGOS): Supporting development and validation of Infectious Disease Dx tests.</title>
        <authorList>
            <person name="Sproer C."/>
            <person name="Gronow S."/>
            <person name="Severitt S."/>
            <person name="Schroder I."/>
            <person name="Tallon L."/>
            <person name="Sadzewicz L."/>
            <person name="Zhao X."/>
            <person name="Boylan J."/>
            <person name="Ott S."/>
            <person name="Bowen H."/>
            <person name="Vavikolanu K."/>
            <person name="Mehta A."/>
            <person name="Aluvathingal J."/>
            <person name="Nadendla S."/>
            <person name="Lowell S."/>
            <person name="Myers T."/>
            <person name="Yan Y."/>
            <person name="Sichtig H."/>
        </authorList>
    </citation>
    <scope>NUCLEOTIDE SEQUENCE [LARGE SCALE GENOMIC DNA]</scope>
    <source>
        <strain evidence="2 3">FDAARGOS_990</strain>
    </source>
</reference>
<dbReference type="GO" id="GO:0005829">
    <property type="term" value="C:cytosol"/>
    <property type="evidence" value="ECO:0007669"/>
    <property type="project" value="TreeGrafter"/>
</dbReference>
<dbReference type="AlphaFoldDB" id="A0A7T4DHX1"/>
<dbReference type="Gene3D" id="3.40.50.360">
    <property type="match status" value="1"/>
</dbReference>
<gene>
    <name evidence="2" type="ORF">I6H47_09695</name>
</gene>